<proteinExistence type="predicted"/>
<dbReference type="KEGG" id="fri:FraEuI1c_3704"/>
<protein>
    <submittedName>
        <fullName evidence="1">Uncharacterized protein</fullName>
    </submittedName>
</protein>
<sequence length="92" mass="10653">MGRVPAPLPADLVDHLVRTTDLTPAEAARVVADVLAYYDESPRAWVRRRHGELRRQGLTNDAIFERIGRELPEHRFRAEPRTPRQLRRVVYG</sequence>
<dbReference type="EMBL" id="CP002299">
    <property type="protein sequence ID" value="ADP81711.1"/>
    <property type="molecule type" value="Genomic_DNA"/>
</dbReference>
<organism evidence="1 2">
    <name type="scientific">Pseudofrankia inefficax (strain DSM 45817 / CECT 9037 / DDB 130130 / EuI1c)</name>
    <name type="common">Frankia inefficax</name>
    <dbReference type="NCBI Taxonomy" id="298654"/>
    <lineage>
        <taxon>Bacteria</taxon>
        <taxon>Bacillati</taxon>
        <taxon>Actinomycetota</taxon>
        <taxon>Actinomycetes</taxon>
        <taxon>Frankiales</taxon>
        <taxon>Frankiaceae</taxon>
        <taxon>Pseudofrankia</taxon>
    </lineage>
</organism>
<evidence type="ECO:0000313" key="1">
    <source>
        <dbReference type="EMBL" id="ADP81711.1"/>
    </source>
</evidence>
<dbReference type="Proteomes" id="UP000002484">
    <property type="component" value="Chromosome"/>
</dbReference>
<dbReference type="InParanoid" id="E3J1P3"/>
<gene>
    <name evidence="1" type="ordered locus">FraEuI1c_3704</name>
</gene>
<accession>E3J1P3</accession>
<reference evidence="1 2" key="1">
    <citation type="submission" date="2010-10" db="EMBL/GenBank/DDBJ databases">
        <title>Complete sequence of Frankia sp. EuI1c.</title>
        <authorList>
            <consortium name="US DOE Joint Genome Institute"/>
            <person name="Lucas S."/>
            <person name="Copeland A."/>
            <person name="Lapidus A."/>
            <person name="Cheng J.-F."/>
            <person name="Bruce D."/>
            <person name="Goodwin L."/>
            <person name="Pitluck S."/>
            <person name="Chertkov O."/>
            <person name="Detter J.C."/>
            <person name="Han C."/>
            <person name="Tapia R."/>
            <person name="Land M."/>
            <person name="Hauser L."/>
            <person name="Jeffries C."/>
            <person name="Kyrpides N."/>
            <person name="Ivanova N."/>
            <person name="Mikhailova N."/>
            <person name="Beauchemin N."/>
            <person name="Sen A."/>
            <person name="Sur S.A."/>
            <person name="Gtari M."/>
            <person name="Wall L."/>
            <person name="Tisa L."/>
            <person name="Woyke T."/>
        </authorList>
    </citation>
    <scope>NUCLEOTIDE SEQUENCE [LARGE SCALE GENOMIC DNA]</scope>
    <source>
        <strain evidence="2">DSM 45817 / CECT 9037 / EuI1c</strain>
    </source>
</reference>
<dbReference type="HOGENOM" id="CLU_187749_0_0_11"/>
<evidence type="ECO:0000313" key="2">
    <source>
        <dbReference type="Proteomes" id="UP000002484"/>
    </source>
</evidence>
<name>E3J1P3_PSEI1</name>
<dbReference type="AlphaFoldDB" id="E3J1P3"/>
<keyword evidence="2" id="KW-1185">Reference proteome</keyword>
<dbReference type="STRING" id="298654.FraEuI1c_3704"/>
<dbReference type="eggNOG" id="ENOG5032U30">
    <property type="taxonomic scope" value="Bacteria"/>
</dbReference>
<dbReference type="RefSeq" id="WP_013424829.1">
    <property type="nucleotide sequence ID" value="NC_014666.1"/>
</dbReference>